<dbReference type="STRING" id="320787.CA2015_2035"/>
<evidence type="ECO:0000313" key="3">
    <source>
        <dbReference type="Proteomes" id="UP000036520"/>
    </source>
</evidence>
<dbReference type="AlphaFoldDB" id="A0A0H4PAK9"/>
<dbReference type="RefSeq" id="WP_048641791.1">
    <property type="nucleotide sequence ID" value="NZ_CP012040.1"/>
</dbReference>
<proteinExistence type="predicted"/>
<dbReference type="KEGG" id="camu:CA2015_2035"/>
<evidence type="ECO:0000256" key="1">
    <source>
        <dbReference type="SAM" id="Phobius"/>
    </source>
</evidence>
<keyword evidence="1" id="KW-0812">Transmembrane</keyword>
<reference evidence="2 3" key="1">
    <citation type="submission" date="2015-07" db="EMBL/GenBank/DDBJ databases">
        <authorList>
            <person name="Kim K.M."/>
        </authorList>
    </citation>
    <scope>NUCLEOTIDE SEQUENCE [LARGE SCALE GENOMIC DNA]</scope>
    <source>
        <strain evidence="2 3">KCTC 12363</strain>
    </source>
</reference>
<evidence type="ECO:0000313" key="2">
    <source>
        <dbReference type="EMBL" id="AKP51461.1"/>
    </source>
</evidence>
<dbReference type="OrthoDB" id="837183at2"/>
<keyword evidence="1" id="KW-0472">Membrane</keyword>
<keyword evidence="1" id="KW-1133">Transmembrane helix</keyword>
<protein>
    <submittedName>
        <fullName evidence="2">Uncharacterized protein</fullName>
    </submittedName>
</protein>
<dbReference type="Proteomes" id="UP000036520">
    <property type="component" value="Chromosome"/>
</dbReference>
<name>A0A0H4PAK9_9BACT</name>
<feature type="transmembrane region" description="Helical" evidence="1">
    <location>
        <begin position="21"/>
        <end position="39"/>
    </location>
</feature>
<accession>A0A0H4PAK9</accession>
<sequence length="202" mass="23278">MANSPSNNDTSQKEMFKLLKIFGLTSLGLVLVLSLFNGHRANNSGEDPTFKIKDAGLLFFYNLRRIDYQVQRLTEAKIEIYTHSSFEKDSTQNTLLLDLILNKNKQTAFLYMKPQGVFLKSESLKLRNGKLPNQETLTLNIGTADRHIHLEASKKIIQWLQQEEGFVEVFSNNKWNNLFQNKNQKEAFNATFIDFLKITANK</sequence>
<gene>
    <name evidence="2" type="ORF">CA2015_2035</name>
</gene>
<keyword evidence="3" id="KW-1185">Reference proteome</keyword>
<dbReference type="EMBL" id="CP012040">
    <property type="protein sequence ID" value="AKP51461.1"/>
    <property type="molecule type" value="Genomic_DNA"/>
</dbReference>
<organism evidence="2 3">
    <name type="scientific">Cyclobacterium amurskyense</name>
    <dbReference type="NCBI Taxonomy" id="320787"/>
    <lineage>
        <taxon>Bacteria</taxon>
        <taxon>Pseudomonadati</taxon>
        <taxon>Bacteroidota</taxon>
        <taxon>Cytophagia</taxon>
        <taxon>Cytophagales</taxon>
        <taxon>Cyclobacteriaceae</taxon>
        <taxon>Cyclobacterium</taxon>
    </lineage>
</organism>